<reference evidence="2 3" key="1">
    <citation type="submission" date="2020-03" db="EMBL/GenBank/DDBJ databases">
        <authorList>
            <person name="Sun Q."/>
        </authorList>
    </citation>
    <scope>NUCLEOTIDE SEQUENCE [LARGE SCALE GENOMIC DNA]</scope>
    <source>
        <strain evidence="2 3">JC162</strain>
    </source>
</reference>
<dbReference type="Proteomes" id="UP000548582">
    <property type="component" value="Unassembled WGS sequence"/>
</dbReference>
<dbReference type="EMBL" id="JABBKX010000008">
    <property type="protein sequence ID" value="NMJ43412.1"/>
    <property type="molecule type" value="Genomic_DNA"/>
</dbReference>
<dbReference type="SUPFAM" id="SSF53756">
    <property type="entry name" value="UDP-Glycosyltransferase/glycogen phosphorylase"/>
    <property type="match status" value="1"/>
</dbReference>
<dbReference type="Pfam" id="PF13439">
    <property type="entry name" value="Glyco_transf_4"/>
    <property type="match status" value="1"/>
</dbReference>
<evidence type="ECO:0000313" key="2">
    <source>
        <dbReference type="EMBL" id="NMJ43412.1"/>
    </source>
</evidence>
<dbReference type="PANTHER" id="PTHR45947">
    <property type="entry name" value="SULFOQUINOVOSYL TRANSFERASE SQD2"/>
    <property type="match status" value="1"/>
</dbReference>
<feature type="domain" description="Glycosyltransferase subfamily 4-like N-terminal" evidence="1">
    <location>
        <begin position="81"/>
        <end position="216"/>
    </location>
</feature>
<gene>
    <name evidence="2" type="ORF">GWK16_19340</name>
</gene>
<dbReference type="RefSeq" id="WP_170055621.1">
    <property type="nucleotide sequence ID" value="NZ_JABBKX010000008.1"/>
</dbReference>
<sequence length="429" mass="45843">MRVLFLTHNHPALQPGGTEAFALGLFRALRDEHGADGLFLAGVTALLRERRPGTLLQAAGDRADEMLVSLDEFDRFYLSQGDVYGLAAIAPMIERLAPDVVHLHHPLLWGMEGIDMLRRAAPRAAMVATLHDYFCICPREGQLLTTDGRRCAGPAQDACRTCLPDRAPGDLALRDLGIRGAFTAFDALVSPSRFLRDRFVAAGWDADRFHILGNAVAAAAPAPHRLPADGRRDRFAVFGNVNRFKGTLVALDASARLTRDGVSHGLAVHGGTAWQSDAFRAEFAAALTAAPDAAHHGAYAAGELAARIAAADWVVVPSIWWENAPLVILEAFRHRRPVICGNAGGMAELVCDGVDGLLAPIGDAAGLSAVLRNAIETPGLWQRLVEGIVAPPDFGAAAAQHLAFYRTLSPVTGRRTEHAIRDSSDPVAA</sequence>
<dbReference type="InterPro" id="IPR028098">
    <property type="entry name" value="Glyco_trans_4-like_N"/>
</dbReference>
<accession>A0A848EHD5</accession>
<keyword evidence="3" id="KW-1185">Reference proteome</keyword>
<proteinExistence type="predicted"/>
<comment type="caution">
    <text evidence="2">The sequence shown here is derived from an EMBL/GenBank/DDBJ whole genome shotgun (WGS) entry which is preliminary data.</text>
</comment>
<dbReference type="Gene3D" id="3.40.50.2000">
    <property type="entry name" value="Glycogen Phosphorylase B"/>
    <property type="match status" value="2"/>
</dbReference>
<dbReference type="Pfam" id="PF13692">
    <property type="entry name" value="Glyco_trans_1_4"/>
    <property type="match status" value="1"/>
</dbReference>
<protein>
    <submittedName>
        <fullName evidence="2">Glycosyltransferase family 4 protein</fullName>
    </submittedName>
</protein>
<dbReference type="AlphaFoldDB" id="A0A848EHD5"/>
<evidence type="ECO:0000259" key="1">
    <source>
        <dbReference type="Pfam" id="PF13439"/>
    </source>
</evidence>
<evidence type="ECO:0000313" key="3">
    <source>
        <dbReference type="Proteomes" id="UP000548582"/>
    </source>
</evidence>
<name>A0A848EHD5_9PROT</name>
<dbReference type="PANTHER" id="PTHR45947:SF13">
    <property type="entry name" value="TRANSFERASE"/>
    <property type="match status" value="1"/>
</dbReference>
<dbReference type="GO" id="GO:0016757">
    <property type="term" value="F:glycosyltransferase activity"/>
    <property type="evidence" value="ECO:0007669"/>
    <property type="project" value="TreeGrafter"/>
</dbReference>
<organism evidence="2 3">
    <name type="scientific">Neoroseomonas marina</name>
    <dbReference type="NCBI Taxonomy" id="1232220"/>
    <lineage>
        <taxon>Bacteria</taxon>
        <taxon>Pseudomonadati</taxon>
        <taxon>Pseudomonadota</taxon>
        <taxon>Alphaproteobacteria</taxon>
        <taxon>Acetobacterales</taxon>
        <taxon>Acetobacteraceae</taxon>
        <taxon>Neoroseomonas</taxon>
    </lineage>
</organism>
<dbReference type="InterPro" id="IPR050194">
    <property type="entry name" value="Glycosyltransferase_grp1"/>
</dbReference>
<keyword evidence="2" id="KW-0808">Transferase</keyword>